<evidence type="ECO:0000313" key="2">
    <source>
        <dbReference type="EMBL" id="REK68971.1"/>
    </source>
</evidence>
<dbReference type="Proteomes" id="UP000265581">
    <property type="component" value="Unassembled WGS sequence"/>
</dbReference>
<evidence type="ECO:0000313" key="3">
    <source>
        <dbReference type="Proteomes" id="UP000265581"/>
    </source>
</evidence>
<keyword evidence="1" id="KW-0472">Membrane</keyword>
<protein>
    <recommendedName>
        <fullName evidence="4">Integral membrane protein</fullName>
    </recommendedName>
</protein>
<dbReference type="AlphaFoldDB" id="A0A371NZE4"/>
<dbReference type="OrthoDB" id="3827717at2"/>
<sequence length="131" mass="13209">MTSPGRPSGTAKILLVTAAAVVSVEALTFGVLAVLELLAVSSDRVGLGVGATIFLLVVAAGLAWAASRVAVGESWARSPLVLAQLVQLGLAWNFRGDPAWLTPAIALPAVAVLGCLLAPPVTRALADHHGA</sequence>
<evidence type="ECO:0000256" key="1">
    <source>
        <dbReference type="SAM" id="Phobius"/>
    </source>
</evidence>
<reference evidence="2 3" key="1">
    <citation type="submission" date="2018-08" db="EMBL/GenBank/DDBJ databases">
        <title>Aeromicrobium sp. M2KJ-4, whole genome shotgun sequence.</title>
        <authorList>
            <person name="Tuo L."/>
        </authorList>
    </citation>
    <scope>NUCLEOTIDE SEQUENCE [LARGE SCALE GENOMIC DNA]</scope>
    <source>
        <strain evidence="2 3">M2KJ-4</strain>
    </source>
</reference>
<organism evidence="2 3">
    <name type="scientific">Aeromicrobium endophyticum</name>
    <dbReference type="NCBI Taxonomy" id="2292704"/>
    <lineage>
        <taxon>Bacteria</taxon>
        <taxon>Bacillati</taxon>
        <taxon>Actinomycetota</taxon>
        <taxon>Actinomycetes</taxon>
        <taxon>Propionibacteriales</taxon>
        <taxon>Nocardioidaceae</taxon>
        <taxon>Aeromicrobium</taxon>
    </lineage>
</organism>
<feature type="transmembrane region" description="Helical" evidence="1">
    <location>
        <begin position="100"/>
        <end position="118"/>
    </location>
</feature>
<feature type="transmembrane region" description="Helical" evidence="1">
    <location>
        <begin position="12"/>
        <end position="35"/>
    </location>
</feature>
<gene>
    <name evidence="2" type="ORF">DX116_19125</name>
</gene>
<name>A0A371NZE4_9ACTN</name>
<proteinExistence type="predicted"/>
<keyword evidence="3" id="KW-1185">Reference proteome</keyword>
<feature type="transmembrane region" description="Helical" evidence="1">
    <location>
        <begin position="47"/>
        <end position="66"/>
    </location>
</feature>
<keyword evidence="1" id="KW-1133">Transmembrane helix</keyword>
<accession>A0A371NZE4</accession>
<comment type="caution">
    <text evidence="2">The sequence shown here is derived from an EMBL/GenBank/DDBJ whole genome shotgun (WGS) entry which is preliminary data.</text>
</comment>
<evidence type="ECO:0008006" key="4">
    <source>
        <dbReference type="Google" id="ProtNLM"/>
    </source>
</evidence>
<dbReference type="RefSeq" id="WP_119705893.1">
    <property type="nucleotide sequence ID" value="NZ_JBHSOI010000001.1"/>
</dbReference>
<keyword evidence="1" id="KW-0812">Transmembrane</keyword>
<dbReference type="EMBL" id="QUBR01000003">
    <property type="protein sequence ID" value="REK68971.1"/>
    <property type="molecule type" value="Genomic_DNA"/>
</dbReference>